<sequence>MEILFVKKLQWVQGPLWWVALQVSVLSAYVADTFCEFPRGLKTSGSTELTVGLVSCTWLVLAAALTISVNWALCMQYYRTWQSRNGTFTLQVSGNQALVAGGTQASDGATGP</sequence>
<keyword evidence="3" id="KW-1185">Reference proteome</keyword>
<accession>A0ABN9Y2I1</accession>
<feature type="transmembrane region" description="Helical" evidence="1">
    <location>
        <begin position="12"/>
        <end position="31"/>
    </location>
</feature>
<gene>
    <name evidence="2" type="ORF">PCOR1329_LOCUS81922</name>
</gene>
<protein>
    <submittedName>
        <fullName evidence="2">Uncharacterized protein</fullName>
    </submittedName>
</protein>
<dbReference type="EMBL" id="CAUYUJ010021727">
    <property type="protein sequence ID" value="CAK0906671.1"/>
    <property type="molecule type" value="Genomic_DNA"/>
</dbReference>
<evidence type="ECO:0000313" key="2">
    <source>
        <dbReference type="EMBL" id="CAK0906671.1"/>
    </source>
</evidence>
<organism evidence="2 3">
    <name type="scientific">Prorocentrum cordatum</name>
    <dbReference type="NCBI Taxonomy" id="2364126"/>
    <lineage>
        <taxon>Eukaryota</taxon>
        <taxon>Sar</taxon>
        <taxon>Alveolata</taxon>
        <taxon>Dinophyceae</taxon>
        <taxon>Prorocentrales</taxon>
        <taxon>Prorocentraceae</taxon>
        <taxon>Prorocentrum</taxon>
    </lineage>
</organism>
<keyword evidence="1" id="KW-0812">Transmembrane</keyword>
<dbReference type="Proteomes" id="UP001189429">
    <property type="component" value="Unassembled WGS sequence"/>
</dbReference>
<keyword evidence="1" id="KW-0472">Membrane</keyword>
<keyword evidence="1" id="KW-1133">Transmembrane helix</keyword>
<comment type="caution">
    <text evidence="2">The sequence shown here is derived from an EMBL/GenBank/DDBJ whole genome shotgun (WGS) entry which is preliminary data.</text>
</comment>
<evidence type="ECO:0000256" key="1">
    <source>
        <dbReference type="SAM" id="Phobius"/>
    </source>
</evidence>
<evidence type="ECO:0000313" key="3">
    <source>
        <dbReference type="Proteomes" id="UP001189429"/>
    </source>
</evidence>
<feature type="transmembrane region" description="Helical" evidence="1">
    <location>
        <begin position="51"/>
        <end position="74"/>
    </location>
</feature>
<proteinExistence type="predicted"/>
<name>A0ABN9Y2I1_9DINO</name>
<reference evidence="2" key="1">
    <citation type="submission" date="2023-10" db="EMBL/GenBank/DDBJ databases">
        <authorList>
            <person name="Chen Y."/>
            <person name="Shah S."/>
            <person name="Dougan E. K."/>
            <person name="Thang M."/>
            <person name="Chan C."/>
        </authorList>
    </citation>
    <scope>NUCLEOTIDE SEQUENCE [LARGE SCALE GENOMIC DNA]</scope>
</reference>